<name>A0A392U5E5_9FABA</name>
<dbReference type="EMBL" id="LXQA010728600">
    <property type="protein sequence ID" value="MCI68007.1"/>
    <property type="molecule type" value="Genomic_DNA"/>
</dbReference>
<proteinExistence type="predicted"/>
<accession>A0A392U5E5</accession>
<dbReference type="Proteomes" id="UP000265520">
    <property type="component" value="Unassembled WGS sequence"/>
</dbReference>
<sequence length="35" mass="3657">QKLVIGDRFGGDGGQACRGCPREGCSSYHGQGFGR</sequence>
<feature type="non-terminal residue" evidence="1">
    <location>
        <position position="1"/>
    </location>
</feature>
<keyword evidence="2" id="KW-1185">Reference proteome</keyword>
<evidence type="ECO:0000313" key="1">
    <source>
        <dbReference type="EMBL" id="MCI68007.1"/>
    </source>
</evidence>
<organism evidence="1 2">
    <name type="scientific">Trifolium medium</name>
    <dbReference type="NCBI Taxonomy" id="97028"/>
    <lineage>
        <taxon>Eukaryota</taxon>
        <taxon>Viridiplantae</taxon>
        <taxon>Streptophyta</taxon>
        <taxon>Embryophyta</taxon>
        <taxon>Tracheophyta</taxon>
        <taxon>Spermatophyta</taxon>
        <taxon>Magnoliopsida</taxon>
        <taxon>eudicotyledons</taxon>
        <taxon>Gunneridae</taxon>
        <taxon>Pentapetalae</taxon>
        <taxon>rosids</taxon>
        <taxon>fabids</taxon>
        <taxon>Fabales</taxon>
        <taxon>Fabaceae</taxon>
        <taxon>Papilionoideae</taxon>
        <taxon>50 kb inversion clade</taxon>
        <taxon>NPAAA clade</taxon>
        <taxon>Hologalegina</taxon>
        <taxon>IRL clade</taxon>
        <taxon>Trifolieae</taxon>
        <taxon>Trifolium</taxon>
    </lineage>
</organism>
<reference evidence="1 2" key="1">
    <citation type="journal article" date="2018" name="Front. Plant Sci.">
        <title>Red Clover (Trifolium pratense) and Zigzag Clover (T. medium) - A Picture of Genomic Similarities and Differences.</title>
        <authorList>
            <person name="Dluhosova J."/>
            <person name="Istvanek J."/>
            <person name="Nedelnik J."/>
            <person name="Repkova J."/>
        </authorList>
    </citation>
    <scope>NUCLEOTIDE SEQUENCE [LARGE SCALE GENOMIC DNA]</scope>
    <source>
        <strain evidence="2">cv. 10/8</strain>
        <tissue evidence="1">Leaf</tissue>
    </source>
</reference>
<comment type="caution">
    <text evidence="1">The sequence shown here is derived from an EMBL/GenBank/DDBJ whole genome shotgun (WGS) entry which is preliminary data.</text>
</comment>
<evidence type="ECO:0000313" key="2">
    <source>
        <dbReference type="Proteomes" id="UP000265520"/>
    </source>
</evidence>
<dbReference type="AlphaFoldDB" id="A0A392U5E5"/>
<protein>
    <submittedName>
        <fullName evidence="1">Uncharacterized protein</fullName>
    </submittedName>
</protein>